<dbReference type="Gene3D" id="3.10.450.50">
    <property type="match status" value="1"/>
</dbReference>
<organism evidence="2 3">
    <name type="scientific">Paracidovorax wautersii</name>
    <dbReference type="NCBI Taxonomy" id="1177982"/>
    <lineage>
        <taxon>Bacteria</taxon>
        <taxon>Pseudomonadati</taxon>
        <taxon>Pseudomonadota</taxon>
        <taxon>Betaproteobacteria</taxon>
        <taxon>Burkholderiales</taxon>
        <taxon>Comamonadaceae</taxon>
        <taxon>Paracidovorax</taxon>
    </lineage>
</organism>
<dbReference type="InterPro" id="IPR027843">
    <property type="entry name" value="DUF4440"/>
</dbReference>
<comment type="caution">
    <text evidence="2">The sequence shown here is derived from an EMBL/GenBank/DDBJ whole genome shotgun (WGS) entry which is preliminary data.</text>
</comment>
<dbReference type="Proteomes" id="UP001267710">
    <property type="component" value="Unassembled WGS sequence"/>
</dbReference>
<evidence type="ECO:0000313" key="3">
    <source>
        <dbReference type="Proteomes" id="UP001267710"/>
    </source>
</evidence>
<dbReference type="RefSeq" id="WP_309828929.1">
    <property type="nucleotide sequence ID" value="NZ_JAVIZX010000001.1"/>
</dbReference>
<dbReference type="EMBL" id="JAVIZX010000001">
    <property type="protein sequence ID" value="MDR6214640.1"/>
    <property type="molecule type" value="Genomic_DNA"/>
</dbReference>
<dbReference type="Pfam" id="PF14534">
    <property type="entry name" value="DUF4440"/>
    <property type="match status" value="1"/>
</dbReference>
<evidence type="ECO:0000259" key="1">
    <source>
        <dbReference type="Pfam" id="PF14534"/>
    </source>
</evidence>
<keyword evidence="3" id="KW-1185">Reference proteome</keyword>
<name>A0ABU1IBZ4_9BURK</name>
<accession>A0ABU1IBZ4</accession>
<sequence>MSAQSPELPDDLGALQATLRALEIELHHPGAACTAQRLEQLLHPEFHEVGRSGLPYDRATVLRYLAHRPAVPPVQSHGFAVSRLGPDVALLTYRSTEHREGLGAPPVHTWRSSLWVRSAAGWQLRYHQGTPAAAGH</sequence>
<dbReference type="SUPFAM" id="SSF54427">
    <property type="entry name" value="NTF2-like"/>
    <property type="match status" value="1"/>
</dbReference>
<reference evidence="2 3" key="1">
    <citation type="submission" date="2023-08" db="EMBL/GenBank/DDBJ databases">
        <title>Functional and genomic diversity of the sorghum phyllosphere microbiome.</title>
        <authorList>
            <person name="Shade A."/>
        </authorList>
    </citation>
    <scope>NUCLEOTIDE SEQUENCE [LARGE SCALE GENOMIC DNA]</scope>
    <source>
        <strain evidence="2 3">SORGH_AS_0335</strain>
    </source>
</reference>
<feature type="domain" description="DUF4440" evidence="1">
    <location>
        <begin position="19"/>
        <end position="124"/>
    </location>
</feature>
<proteinExistence type="predicted"/>
<gene>
    <name evidence="2" type="ORF">QE399_002329</name>
</gene>
<evidence type="ECO:0000313" key="2">
    <source>
        <dbReference type="EMBL" id="MDR6214640.1"/>
    </source>
</evidence>
<dbReference type="InterPro" id="IPR032710">
    <property type="entry name" value="NTF2-like_dom_sf"/>
</dbReference>
<protein>
    <recommendedName>
        <fullName evidence="1">DUF4440 domain-containing protein</fullName>
    </recommendedName>
</protein>